<proteinExistence type="predicted"/>
<dbReference type="PROSITE" id="PS51819">
    <property type="entry name" value="VOC"/>
    <property type="match status" value="1"/>
</dbReference>
<evidence type="ECO:0000313" key="3">
    <source>
        <dbReference type="EMBL" id="CAE0435471.1"/>
    </source>
</evidence>
<evidence type="ECO:0000259" key="2">
    <source>
        <dbReference type="PROSITE" id="PS51819"/>
    </source>
</evidence>
<sequence length="246" mass="28286">MSVTCERFTMNPQSDRDMLENEFIASASSELATLRQENELLKQEVEVLKSMLPFGNVKLKKTLNDHFSMVNHYTVLVKDLEASKEFYENMIGCIPTKRPAEILGKGLWYSIGNAELHLIEYPTITITQSLEDIKCKSDDGHRGLINHKSPTDIKCKSDDSHRGLINHKSPTDFKCKSDDSHRGLVNHICFDCDSILEAEKKLRCLNIQYEKETFTHTSACGVFRCTQIWFKDPDGHVTEFIHRERM</sequence>
<evidence type="ECO:0000256" key="1">
    <source>
        <dbReference type="SAM" id="Coils"/>
    </source>
</evidence>
<dbReference type="Gene3D" id="3.10.180.10">
    <property type="entry name" value="2,3-Dihydroxybiphenyl 1,2-Dioxygenase, domain 1"/>
    <property type="match status" value="1"/>
</dbReference>
<dbReference type="Pfam" id="PF00903">
    <property type="entry name" value="Glyoxalase"/>
    <property type="match status" value="1"/>
</dbReference>
<dbReference type="InterPro" id="IPR029068">
    <property type="entry name" value="Glyas_Bleomycin-R_OHBP_Dase"/>
</dbReference>
<gene>
    <name evidence="3" type="ORF">ASTO00021_LOCUS5751</name>
</gene>
<dbReference type="EMBL" id="HBIN01007801">
    <property type="protein sequence ID" value="CAE0435471.1"/>
    <property type="molecule type" value="Transcribed_RNA"/>
</dbReference>
<dbReference type="PANTHER" id="PTHR46142:SF3">
    <property type="entry name" value="F18B13.24 PROTEIN"/>
    <property type="match status" value="1"/>
</dbReference>
<dbReference type="InterPro" id="IPR004360">
    <property type="entry name" value="Glyas_Fos-R_dOase_dom"/>
</dbReference>
<accession>A0A7S3LNH6</accession>
<dbReference type="SUPFAM" id="SSF54593">
    <property type="entry name" value="Glyoxalase/Bleomycin resistance protein/Dihydroxybiphenyl dioxygenase"/>
    <property type="match status" value="1"/>
</dbReference>
<organism evidence="3">
    <name type="scientific">Aplanochytrium stocchinoi</name>
    <dbReference type="NCBI Taxonomy" id="215587"/>
    <lineage>
        <taxon>Eukaryota</taxon>
        <taxon>Sar</taxon>
        <taxon>Stramenopiles</taxon>
        <taxon>Bigyra</taxon>
        <taxon>Labyrinthulomycetes</taxon>
        <taxon>Thraustochytrida</taxon>
        <taxon>Thraustochytriidae</taxon>
        <taxon>Aplanochytrium</taxon>
    </lineage>
</organism>
<protein>
    <recommendedName>
        <fullName evidence="2">VOC domain-containing protein</fullName>
    </recommendedName>
</protein>
<dbReference type="AlphaFoldDB" id="A0A7S3LNH6"/>
<feature type="coiled-coil region" evidence="1">
    <location>
        <begin position="24"/>
        <end position="51"/>
    </location>
</feature>
<reference evidence="3" key="1">
    <citation type="submission" date="2021-01" db="EMBL/GenBank/DDBJ databases">
        <authorList>
            <person name="Corre E."/>
            <person name="Pelletier E."/>
            <person name="Niang G."/>
            <person name="Scheremetjew M."/>
            <person name="Finn R."/>
            <person name="Kale V."/>
            <person name="Holt S."/>
            <person name="Cochrane G."/>
            <person name="Meng A."/>
            <person name="Brown T."/>
            <person name="Cohen L."/>
        </authorList>
    </citation>
    <scope>NUCLEOTIDE SEQUENCE</scope>
    <source>
        <strain evidence="3">GSBS06</strain>
    </source>
</reference>
<feature type="domain" description="VOC" evidence="2">
    <location>
        <begin position="69"/>
        <end position="243"/>
    </location>
</feature>
<dbReference type="InterPro" id="IPR037523">
    <property type="entry name" value="VOC_core"/>
</dbReference>
<name>A0A7S3LNH6_9STRA</name>
<keyword evidence="1" id="KW-0175">Coiled coil</keyword>
<dbReference type="PANTHER" id="PTHR46142">
    <property type="match status" value="1"/>
</dbReference>